<name>A0ABT8M634_9EURY</name>
<feature type="transmembrane region" description="Helical" evidence="6">
    <location>
        <begin position="57"/>
        <end position="84"/>
    </location>
</feature>
<comment type="caution">
    <text evidence="7">The sequence shown here is derived from an EMBL/GenBank/DDBJ whole genome shotgun (WGS) entry which is preliminary data.</text>
</comment>
<evidence type="ECO:0000256" key="3">
    <source>
        <dbReference type="ARBA" id="ARBA00022692"/>
    </source>
</evidence>
<dbReference type="InterPro" id="IPR002549">
    <property type="entry name" value="AI-2E-like"/>
</dbReference>
<evidence type="ECO:0000256" key="2">
    <source>
        <dbReference type="ARBA" id="ARBA00009773"/>
    </source>
</evidence>
<evidence type="ECO:0000256" key="4">
    <source>
        <dbReference type="ARBA" id="ARBA00022989"/>
    </source>
</evidence>
<feature type="transmembrane region" description="Helical" evidence="6">
    <location>
        <begin position="299"/>
        <end position="328"/>
    </location>
</feature>
<keyword evidence="5 6" id="KW-0472">Membrane</keyword>
<dbReference type="EMBL" id="VCYH01000001">
    <property type="protein sequence ID" value="MDN7023344.1"/>
    <property type="molecule type" value="Genomic_DNA"/>
</dbReference>
<keyword evidence="3 6" id="KW-0812">Transmembrane</keyword>
<evidence type="ECO:0000256" key="5">
    <source>
        <dbReference type="ARBA" id="ARBA00023136"/>
    </source>
</evidence>
<proteinExistence type="inferred from homology"/>
<evidence type="ECO:0000256" key="1">
    <source>
        <dbReference type="ARBA" id="ARBA00004141"/>
    </source>
</evidence>
<dbReference type="Pfam" id="PF01594">
    <property type="entry name" value="AI-2E_transport"/>
    <property type="match status" value="1"/>
</dbReference>
<feature type="transmembrane region" description="Helical" evidence="6">
    <location>
        <begin position="259"/>
        <end position="279"/>
    </location>
</feature>
<keyword evidence="4 6" id="KW-1133">Transmembrane helix</keyword>
<sequence>MSPGLSRIDPLVLLFVIVIVAAAAVAFWPLLDVVIVGLSLAVVLLPVHRALSRRLPGAVAAGLVVAAVVLILLLGSGFMAAVLAQNAQYLDHILQTIFDWVWAPAAEQAIPLPIPPEQIAGWVGEHADTLQAGIAGFAEAAPLFIVKICVFFLTLYIGLLKGDTVRDRLVGHLPTALKRDIGRLSTVTVDTLYAIYVVHVATAVITFFLALPFFYFLGYGHILFYSVMAAVFQLVPIIGPSLVMLFLGAFALSQGDARGALLVALVGYPIVCALPDIYFRPLMMGRRASIHPVIMWIGFFGGLAAMGIVGFILGPLFMALLVAGYGIAVRELTRARTLPGERDPVSNLTKL</sequence>
<feature type="transmembrane region" description="Helical" evidence="6">
    <location>
        <begin position="222"/>
        <end position="247"/>
    </location>
</feature>
<feature type="transmembrane region" description="Helical" evidence="6">
    <location>
        <begin position="12"/>
        <end position="45"/>
    </location>
</feature>
<dbReference type="RefSeq" id="WP_301662398.1">
    <property type="nucleotide sequence ID" value="NZ_VCYH01000001.1"/>
</dbReference>
<evidence type="ECO:0000256" key="6">
    <source>
        <dbReference type="SAM" id="Phobius"/>
    </source>
</evidence>
<comment type="subcellular location">
    <subcellularLocation>
        <location evidence="1">Membrane</location>
        <topology evidence="1">Multi-pass membrane protein</topology>
    </subcellularLocation>
</comment>
<protein>
    <submittedName>
        <fullName evidence="7">AI-2E family transporter</fullName>
    </submittedName>
</protein>
<gene>
    <name evidence="7" type="ORF">FGU65_00255</name>
</gene>
<feature type="transmembrane region" description="Helical" evidence="6">
    <location>
        <begin position="140"/>
        <end position="159"/>
    </location>
</feature>
<organism evidence="7 8">
    <name type="scientific">Methanoculleus frigidifontis</name>
    <dbReference type="NCBI Taxonomy" id="2584085"/>
    <lineage>
        <taxon>Archaea</taxon>
        <taxon>Methanobacteriati</taxon>
        <taxon>Methanobacteriota</taxon>
        <taxon>Stenosarchaea group</taxon>
        <taxon>Methanomicrobia</taxon>
        <taxon>Methanomicrobiales</taxon>
        <taxon>Methanomicrobiaceae</taxon>
        <taxon>Methanoculleus</taxon>
    </lineage>
</organism>
<evidence type="ECO:0000313" key="7">
    <source>
        <dbReference type="EMBL" id="MDN7023344.1"/>
    </source>
</evidence>
<accession>A0ABT8M634</accession>
<keyword evidence="8" id="KW-1185">Reference proteome</keyword>
<comment type="similarity">
    <text evidence="2">Belongs to the autoinducer-2 exporter (AI-2E) (TC 2.A.86) family.</text>
</comment>
<dbReference type="PANTHER" id="PTHR21716:SF4">
    <property type="entry name" value="TRANSMEMBRANE PROTEIN 245"/>
    <property type="match status" value="1"/>
</dbReference>
<reference evidence="7" key="1">
    <citation type="submission" date="2019-05" db="EMBL/GenBank/DDBJ databases">
        <title>Methanoculleus sp. FWC-SCC1, a methanogenic archaeon isolated from deep marine cold seep.</title>
        <authorList>
            <person name="Chen Y.-W."/>
            <person name="Chen S.-C."/>
            <person name="Teng N.-H."/>
            <person name="Lai M.-C."/>
        </authorList>
    </citation>
    <scope>NUCLEOTIDE SEQUENCE</scope>
    <source>
        <strain evidence="7">FWC-SCC1</strain>
    </source>
</reference>
<dbReference type="Proteomes" id="UP001168338">
    <property type="component" value="Unassembled WGS sequence"/>
</dbReference>
<dbReference type="PANTHER" id="PTHR21716">
    <property type="entry name" value="TRANSMEMBRANE PROTEIN"/>
    <property type="match status" value="1"/>
</dbReference>
<evidence type="ECO:0000313" key="8">
    <source>
        <dbReference type="Proteomes" id="UP001168338"/>
    </source>
</evidence>
<feature type="transmembrane region" description="Helical" evidence="6">
    <location>
        <begin position="193"/>
        <end position="216"/>
    </location>
</feature>